<dbReference type="Gene3D" id="3.40.630.30">
    <property type="match status" value="1"/>
</dbReference>
<comment type="caution">
    <text evidence="2">The sequence shown here is derived from an EMBL/GenBank/DDBJ whole genome shotgun (WGS) entry which is preliminary data.</text>
</comment>
<proteinExistence type="predicted"/>
<dbReference type="EMBL" id="BNJK01000001">
    <property type="protein sequence ID" value="GHO94754.1"/>
    <property type="molecule type" value="Genomic_DNA"/>
</dbReference>
<keyword evidence="3" id="KW-1185">Reference proteome</keyword>
<name>A0A8J3IFZ9_9CHLR</name>
<reference evidence="2" key="1">
    <citation type="submission" date="2020-10" db="EMBL/GenBank/DDBJ databases">
        <title>Taxonomic study of unclassified bacteria belonging to the class Ktedonobacteria.</title>
        <authorList>
            <person name="Yabe S."/>
            <person name="Wang C.M."/>
            <person name="Zheng Y."/>
            <person name="Sakai Y."/>
            <person name="Cavaletti L."/>
            <person name="Monciardini P."/>
            <person name="Donadio S."/>
        </authorList>
    </citation>
    <scope>NUCLEOTIDE SEQUENCE</scope>
    <source>
        <strain evidence="2">ID150040</strain>
    </source>
</reference>
<evidence type="ECO:0000313" key="2">
    <source>
        <dbReference type="EMBL" id="GHO94754.1"/>
    </source>
</evidence>
<dbReference type="InterPro" id="IPR000182">
    <property type="entry name" value="GNAT_dom"/>
</dbReference>
<organism evidence="2 3">
    <name type="scientific">Reticulibacter mediterranei</name>
    <dbReference type="NCBI Taxonomy" id="2778369"/>
    <lineage>
        <taxon>Bacteria</taxon>
        <taxon>Bacillati</taxon>
        <taxon>Chloroflexota</taxon>
        <taxon>Ktedonobacteria</taxon>
        <taxon>Ktedonobacterales</taxon>
        <taxon>Reticulibacteraceae</taxon>
        <taxon>Reticulibacter</taxon>
    </lineage>
</organism>
<gene>
    <name evidence="2" type="ORF">KSF_048020</name>
</gene>
<dbReference type="PROSITE" id="PS51186">
    <property type="entry name" value="GNAT"/>
    <property type="match status" value="1"/>
</dbReference>
<dbReference type="SUPFAM" id="SSF55729">
    <property type="entry name" value="Acyl-CoA N-acyltransferases (Nat)"/>
    <property type="match status" value="1"/>
</dbReference>
<dbReference type="GO" id="GO:0016747">
    <property type="term" value="F:acyltransferase activity, transferring groups other than amino-acyl groups"/>
    <property type="evidence" value="ECO:0007669"/>
    <property type="project" value="InterPro"/>
</dbReference>
<dbReference type="PANTHER" id="PTHR39173:SF1">
    <property type="entry name" value="ACETYLTRANSFERASE"/>
    <property type="match status" value="1"/>
</dbReference>
<dbReference type="AlphaFoldDB" id="A0A8J3IFZ9"/>
<evidence type="ECO:0000259" key="1">
    <source>
        <dbReference type="PROSITE" id="PS51186"/>
    </source>
</evidence>
<accession>A0A8J3IFZ9</accession>
<dbReference type="Pfam" id="PF13302">
    <property type="entry name" value="Acetyltransf_3"/>
    <property type="match status" value="1"/>
</dbReference>
<dbReference type="InterPro" id="IPR016181">
    <property type="entry name" value="Acyl_CoA_acyltransferase"/>
</dbReference>
<dbReference type="CDD" id="cd04301">
    <property type="entry name" value="NAT_SF"/>
    <property type="match status" value="1"/>
</dbReference>
<sequence>MSFLIEPTTQYKEQIIAAVQEFQGEGRLLDYDVQQLHRNFANYLRRMQNQKDRRRISPDTVPTTDFWLIDGNEVIGRLSLRHELNDFLLKIAGHIGYVIRPSRRCQGYGKEILRLGLEQARAIGLTRVLVTCDENNIGSKKVIESNGGCFENAVVVNGSSVKKLRYWIDVVK</sequence>
<dbReference type="PANTHER" id="PTHR39173">
    <property type="entry name" value="ACETYLTRANSFERASE"/>
    <property type="match status" value="1"/>
</dbReference>
<evidence type="ECO:0000313" key="3">
    <source>
        <dbReference type="Proteomes" id="UP000597444"/>
    </source>
</evidence>
<dbReference type="Proteomes" id="UP000597444">
    <property type="component" value="Unassembled WGS sequence"/>
</dbReference>
<dbReference type="RefSeq" id="WP_220205469.1">
    <property type="nucleotide sequence ID" value="NZ_BNJK01000001.1"/>
</dbReference>
<feature type="domain" description="N-acetyltransferase" evidence="1">
    <location>
        <begin position="24"/>
        <end position="172"/>
    </location>
</feature>
<protein>
    <submittedName>
        <fullName evidence="2">Acetyltransferase</fullName>
    </submittedName>
</protein>